<protein>
    <submittedName>
        <fullName evidence="1">Uncharacterized protein</fullName>
    </submittedName>
</protein>
<gene>
    <name evidence="1" type="ORF">RCG00_00370</name>
</gene>
<dbReference type="AlphaFoldDB" id="A0AA51MI47"/>
<sequence length="110" mass="12935">MFMVAQWMLWEARCHVDRLWHRCRQGQVGCSSLMFRPSPCPRHYAGRWATMPSADFCLITVKIAPAALPFVIRFARCWRMTCQNAQTFSIPAPVRVHDDRWLSRSPRIRT</sequence>
<dbReference type="Proteomes" id="UP001229862">
    <property type="component" value="Plasmid pThsubDNT52_1"/>
</dbReference>
<dbReference type="EMBL" id="CP133216">
    <property type="protein sequence ID" value="WML84919.1"/>
    <property type="molecule type" value="Genomic_DNA"/>
</dbReference>
<accession>A0AA51MI47</accession>
<dbReference type="RefSeq" id="WP_308871553.1">
    <property type="nucleotide sequence ID" value="NZ_CP133216.1"/>
</dbReference>
<proteinExistence type="predicted"/>
<keyword evidence="1" id="KW-0614">Plasmid</keyword>
<reference evidence="1" key="1">
    <citation type="submission" date="2023-08" db="EMBL/GenBank/DDBJ databases">
        <title>New molecular markers tilS and rpoB for phylogenetic and monitoring studies of the genus Thiothrix biodiversity.</title>
        <authorList>
            <person name="Ravin N.V."/>
            <person name="Smolyakov D."/>
            <person name="Markov N.D."/>
            <person name="Beletsky A.V."/>
            <person name="Mardanov A.V."/>
            <person name="Rudenko T.S."/>
            <person name="Grabovich M.Y."/>
        </authorList>
    </citation>
    <scope>NUCLEOTIDE SEQUENCE</scope>
    <source>
        <strain evidence="1">DNT52</strain>
        <plasmid evidence="1">pThsubDNT52_1</plasmid>
    </source>
</reference>
<name>A0AA51MI47_9GAMM</name>
<geneLocation type="plasmid" evidence="1">
    <name>pThsubDNT52_1</name>
</geneLocation>
<organism evidence="1">
    <name type="scientific">Thiothrix subterranea</name>
    <dbReference type="NCBI Taxonomy" id="2735563"/>
    <lineage>
        <taxon>Bacteria</taxon>
        <taxon>Pseudomonadati</taxon>
        <taxon>Pseudomonadota</taxon>
        <taxon>Gammaproteobacteria</taxon>
        <taxon>Thiotrichales</taxon>
        <taxon>Thiotrichaceae</taxon>
        <taxon>Thiothrix</taxon>
    </lineage>
</organism>
<evidence type="ECO:0000313" key="1">
    <source>
        <dbReference type="EMBL" id="WML84919.1"/>
    </source>
</evidence>